<dbReference type="InterPro" id="IPR028927">
    <property type="entry name" value="Man-6-P_rcpt"/>
</dbReference>
<name>A0A0M0JT81_9EUKA</name>
<evidence type="ECO:0000256" key="2">
    <source>
        <dbReference type="SAM" id="Phobius"/>
    </source>
</evidence>
<feature type="compositionally biased region" description="Polar residues" evidence="1">
    <location>
        <begin position="139"/>
        <end position="153"/>
    </location>
</feature>
<feature type="region of interest" description="Disordered" evidence="1">
    <location>
        <begin position="126"/>
        <end position="153"/>
    </location>
</feature>
<dbReference type="Pfam" id="PF02157">
    <property type="entry name" value="Man-6-P_recep"/>
    <property type="match status" value="1"/>
</dbReference>
<evidence type="ECO:0000256" key="1">
    <source>
        <dbReference type="SAM" id="MobiDB-lite"/>
    </source>
</evidence>
<evidence type="ECO:0008006" key="5">
    <source>
        <dbReference type="Google" id="ProtNLM"/>
    </source>
</evidence>
<dbReference type="AlphaFoldDB" id="A0A0M0JT81"/>
<organism evidence="3 4">
    <name type="scientific">Chrysochromulina tobinii</name>
    <dbReference type="NCBI Taxonomy" id="1460289"/>
    <lineage>
        <taxon>Eukaryota</taxon>
        <taxon>Haptista</taxon>
        <taxon>Haptophyta</taxon>
        <taxon>Prymnesiophyceae</taxon>
        <taxon>Prymnesiales</taxon>
        <taxon>Chrysochromulinaceae</taxon>
        <taxon>Chrysochromulina</taxon>
    </lineage>
</organism>
<dbReference type="Proteomes" id="UP000037460">
    <property type="component" value="Unassembled WGS sequence"/>
</dbReference>
<accession>A0A0M0JT81</accession>
<keyword evidence="2" id="KW-0472">Membrane</keyword>
<evidence type="ECO:0000313" key="4">
    <source>
        <dbReference type="Proteomes" id="UP000037460"/>
    </source>
</evidence>
<reference evidence="4" key="1">
    <citation type="journal article" date="2015" name="PLoS Genet.">
        <title>Genome Sequence and Transcriptome Analyses of Chrysochromulina tobin: Metabolic Tools for Enhanced Algal Fitness in the Prominent Order Prymnesiales (Haptophyceae).</title>
        <authorList>
            <person name="Hovde B.T."/>
            <person name="Deodato C.R."/>
            <person name="Hunsperger H.M."/>
            <person name="Ryken S.A."/>
            <person name="Yost W."/>
            <person name="Jha R.K."/>
            <person name="Patterson J."/>
            <person name="Monnat R.J. Jr."/>
            <person name="Barlow S.B."/>
            <person name="Starkenburg S.R."/>
            <person name="Cattolico R.A."/>
        </authorList>
    </citation>
    <scope>NUCLEOTIDE SEQUENCE</scope>
    <source>
        <strain evidence="4">CCMP291</strain>
    </source>
</reference>
<gene>
    <name evidence="3" type="ORF">Ctob_012893</name>
</gene>
<keyword evidence="2" id="KW-1133">Transmembrane helix</keyword>
<sequence>MPGTYVTTENPTDNYVISASAPDTCPTLAPPPAVVVGGLSGGGLFLILFSIGVTVYAGGGTYYNIKYKQMPMPDAKQMDASPHIVYWRELPGLVVDGCRFSWRHAKRAAKEAHDWYSGMSAPELKQGLTAAEEGDEPPKSNTNVDTKSSAPDF</sequence>
<proteinExistence type="predicted"/>
<protein>
    <recommendedName>
        <fullName evidence="5">Transmembrane protein</fullName>
    </recommendedName>
</protein>
<evidence type="ECO:0000313" key="3">
    <source>
        <dbReference type="EMBL" id="KOO29861.1"/>
    </source>
</evidence>
<feature type="transmembrane region" description="Helical" evidence="2">
    <location>
        <begin position="44"/>
        <end position="63"/>
    </location>
</feature>
<dbReference type="EMBL" id="JWZX01002344">
    <property type="protein sequence ID" value="KOO29861.1"/>
    <property type="molecule type" value="Genomic_DNA"/>
</dbReference>
<keyword evidence="2" id="KW-0812">Transmembrane</keyword>
<comment type="caution">
    <text evidence="3">The sequence shown here is derived from an EMBL/GenBank/DDBJ whole genome shotgun (WGS) entry which is preliminary data.</text>
</comment>
<keyword evidence="4" id="KW-1185">Reference proteome</keyword>